<dbReference type="Gramene" id="Kaladp0057s0037.1.v1.1">
    <property type="protein sequence ID" value="Kaladp0057s0037.1.v1.1"/>
    <property type="gene ID" value="Kaladp0057s0037.v1.1"/>
</dbReference>
<dbReference type="FunFam" id="2.160.20.10:FF:000004">
    <property type="entry name" value="Pectin lyase-like superfamily protein"/>
    <property type="match status" value="1"/>
</dbReference>
<dbReference type="AlphaFoldDB" id="A0A7N0U797"/>
<dbReference type="SMART" id="SM00710">
    <property type="entry name" value="PbH1"/>
    <property type="match status" value="5"/>
</dbReference>
<keyword evidence="5 9" id="KW-0378">Hydrolase</keyword>
<dbReference type="Pfam" id="PF00295">
    <property type="entry name" value="Glyco_hydro_28"/>
    <property type="match status" value="1"/>
</dbReference>
<evidence type="ECO:0000256" key="6">
    <source>
        <dbReference type="ARBA" id="ARBA00023295"/>
    </source>
</evidence>
<feature type="signal peptide" evidence="10">
    <location>
        <begin position="1"/>
        <end position="23"/>
    </location>
</feature>
<evidence type="ECO:0000256" key="2">
    <source>
        <dbReference type="ARBA" id="ARBA00008834"/>
    </source>
</evidence>
<keyword evidence="6 9" id="KW-0326">Glycosidase</keyword>
<keyword evidence="7" id="KW-0961">Cell wall biogenesis/degradation</keyword>
<reference evidence="11" key="1">
    <citation type="submission" date="2021-01" db="UniProtKB">
        <authorList>
            <consortium name="EnsemblPlants"/>
        </authorList>
    </citation>
    <scope>IDENTIFICATION</scope>
</reference>
<dbReference type="InterPro" id="IPR006626">
    <property type="entry name" value="PbH1"/>
</dbReference>
<evidence type="ECO:0008006" key="13">
    <source>
        <dbReference type="Google" id="ProtNLM"/>
    </source>
</evidence>
<evidence type="ECO:0000313" key="12">
    <source>
        <dbReference type="Proteomes" id="UP000594263"/>
    </source>
</evidence>
<dbReference type="Proteomes" id="UP000594263">
    <property type="component" value="Unplaced"/>
</dbReference>
<proteinExistence type="inferred from homology"/>
<evidence type="ECO:0000256" key="7">
    <source>
        <dbReference type="ARBA" id="ARBA00023316"/>
    </source>
</evidence>
<dbReference type="OMA" id="HNVCPRQ"/>
<dbReference type="InterPro" id="IPR000743">
    <property type="entry name" value="Glyco_hydro_28"/>
</dbReference>
<comment type="subcellular location">
    <subcellularLocation>
        <location evidence="1">Secreted</location>
        <location evidence="1">Cell wall</location>
    </subcellularLocation>
</comment>
<keyword evidence="12" id="KW-1185">Reference proteome</keyword>
<comment type="similarity">
    <text evidence="2 9">Belongs to the glycosyl hydrolase 28 family.</text>
</comment>
<dbReference type="GO" id="GO:0071555">
    <property type="term" value="P:cell wall organization"/>
    <property type="evidence" value="ECO:0007669"/>
    <property type="project" value="UniProtKB-KW"/>
</dbReference>
<dbReference type="Gene3D" id="2.160.20.10">
    <property type="entry name" value="Single-stranded right-handed beta-helix, Pectin lyase-like"/>
    <property type="match status" value="1"/>
</dbReference>
<dbReference type="InterPro" id="IPR011050">
    <property type="entry name" value="Pectin_lyase_fold/virulence"/>
</dbReference>
<accession>A0A7N0U797</accession>
<dbReference type="GO" id="GO:0004650">
    <property type="term" value="F:polygalacturonase activity"/>
    <property type="evidence" value="ECO:0007669"/>
    <property type="project" value="InterPro"/>
</dbReference>
<evidence type="ECO:0000256" key="3">
    <source>
        <dbReference type="ARBA" id="ARBA00022512"/>
    </source>
</evidence>
<dbReference type="PROSITE" id="PS00502">
    <property type="entry name" value="POLYGALACTURONASE"/>
    <property type="match status" value="1"/>
</dbReference>
<sequence>MAGLMASIATTVIFAMLIDSHAAYNVVNFGAKPNGRTDSTQAFLKAWASACASTSPSTVYVPKGDFLVNAISLNGPCKNRISFQMDGTLLAPSDYKVLATSGYWVLFHSVNGLSVVGGSVNGRGAGFWDCRKNSSSCPSGSGARSVSFVNCADIVVDGLTSVDSQMFHLSLDACKNVAIKNVRIMAPASSPNTDGIHLQASTGVTITSSSVRTGDDCISIGEGSSNVKIDGMACGPGHGISIGSLGNRLNEAGVENVTVSNSVFTATQNGVRIKSWGRPSSGFAKNIEFASIVMKDVLNPIIIDQNYCPDNTCPHQSSGVQISGVTYNNIRGTSASQVAVKFDCSSTNPCKGIRMENINLTSGSNATMSYCNNVQGSSKGDIVPKTCF</sequence>
<evidence type="ECO:0000256" key="5">
    <source>
        <dbReference type="ARBA" id="ARBA00022801"/>
    </source>
</evidence>
<feature type="active site" evidence="8">
    <location>
        <position position="238"/>
    </location>
</feature>
<dbReference type="SUPFAM" id="SSF51126">
    <property type="entry name" value="Pectin lyase-like"/>
    <property type="match status" value="1"/>
</dbReference>
<keyword evidence="4" id="KW-0964">Secreted</keyword>
<evidence type="ECO:0000313" key="11">
    <source>
        <dbReference type="EnsemblPlants" id="Kaladp0057s0037.1.v1.1"/>
    </source>
</evidence>
<dbReference type="InterPro" id="IPR012334">
    <property type="entry name" value="Pectin_lyas_fold"/>
</dbReference>
<evidence type="ECO:0000256" key="10">
    <source>
        <dbReference type="SAM" id="SignalP"/>
    </source>
</evidence>
<organism evidence="11 12">
    <name type="scientific">Kalanchoe fedtschenkoi</name>
    <name type="common">Lavender scallops</name>
    <name type="synonym">South American air plant</name>
    <dbReference type="NCBI Taxonomy" id="63787"/>
    <lineage>
        <taxon>Eukaryota</taxon>
        <taxon>Viridiplantae</taxon>
        <taxon>Streptophyta</taxon>
        <taxon>Embryophyta</taxon>
        <taxon>Tracheophyta</taxon>
        <taxon>Spermatophyta</taxon>
        <taxon>Magnoliopsida</taxon>
        <taxon>eudicotyledons</taxon>
        <taxon>Gunneridae</taxon>
        <taxon>Pentapetalae</taxon>
        <taxon>Saxifragales</taxon>
        <taxon>Crassulaceae</taxon>
        <taxon>Kalanchoe</taxon>
    </lineage>
</organism>
<dbReference type="EnsemblPlants" id="Kaladp0057s0037.1.v1.1">
    <property type="protein sequence ID" value="Kaladp0057s0037.1.v1.1"/>
    <property type="gene ID" value="Kaladp0057s0037.v1.1"/>
</dbReference>
<evidence type="ECO:0000256" key="1">
    <source>
        <dbReference type="ARBA" id="ARBA00004191"/>
    </source>
</evidence>
<protein>
    <recommendedName>
        <fullName evidence="13">Polygalacturonase</fullName>
    </recommendedName>
</protein>
<keyword evidence="3" id="KW-0134">Cell wall</keyword>
<name>A0A7N0U797_KALFE</name>
<dbReference type="GO" id="GO:0005975">
    <property type="term" value="P:carbohydrate metabolic process"/>
    <property type="evidence" value="ECO:0007669"/>
    <property type="project" value="InterPro"/>
</dbReference>
<keyword evidence="10" id="KW-0732">Signal</keyword>
<evidence type="ECO:0000256" key="9">
    <source>
        <dbReference type="RuleBase" id="RU361169"/>
    </source>
</evidence>
<feature type="chain" id="PRO_5029810146" description="Polygalacturonase" evidence="10">
    <location>
        <begin position="24"/>
        <end position="388"/>
    </location>
</feature>
<dbReference type="PANTHER" id="PTHR31375">
    <property type="match status" value="1"/>
</dbReference>
<evidence type="ECO:0000256" key="8">
    <source>
        <dbReference type="PROSITE-ProRule" id="PRU10052"/>
    </source>
</evidence>
<evidence type="ECO:0000256" key="4">
    <source>
        <dbReference type="ARBA" id="ARBA00022525"/>
    </source>
</evidence>